<accession>A0A7S0D8A7</accession>
<protein>
    <submittedName>
        <fullName evidence="2">Uncharacterized protein</fullName>
    </submittedName>
</protein>
<evidence type="ECO:0000313" key="2">
    <source>
        <dbReference type="EMBL" id="CAD8446928.1"/>
    </source>
</evidence>
<dbReference type="EMBL" id="HBEM01012709">
    <property type="protein sequence ID" value="CAD8446928.1"/>
    <property type="molecule type" value="Transcribed_RNA"/>
</dbReference>
<name>A0A7S0D8A7_9EUKA</name>
<sequence length="133" mass="14607">MTLSMELLLGQDARATEEEPRQDHPTDNGATGQDPPSKPTTKPSSKLTPVKIEPFFRLAHNFIRHNRVIKRIQTPRSPAGTGSGTSSYSLTANTVVAQIFLLEQGRITPNPEKVAALQQAPKPEGELCRPQLR</sequence>
<feature type="region of interest" description="Disordered" evidence="1">
    <location>
        <begin position="69"/>
        <end position="88"/>
    </location>
</feature>
<feature type="compositionally biased region" description="Low complexity" evidence="1">
    <location>
        <begin position="39"/>
        <end position="49"/>
    </location>
</feature>
<organism evidence="2">
    <name type="scientific">Amorphochlora amoebiformis</name>
    <dbReference type="NCBI Taxonomy" id="1561963"/>
    <lineage>
        <taxon>Eukaryota</taxon>
        <taxon>Sar</taxon>
        <taxon>Rhizaria</taxon>
        <taxon>Cercozoa</taxon>
        <taxon>Chlorarachniophyceae</taxon>
        <taxon>Amorphochlora</taxon>
    </lineage>
</organism>
<reference evidence="2" key="1">
    <citation type="submission" date="2021-01" db="EMBL/GenBank/DDBJ databases">
        <authorList>
            <person name="Corre E."/>
            <person name="Pelletier E."/>
            <person name="Niang G."/>
            <person name="Scheremetjew M."/>
            <person name="Finn R."/>
            <person name="Kale V."/>
            <person name="Holt S."/>
            <person name="Cochrane G."/>
            <person name="Meng A."/>
            <person name="Brown T."/>
            <person name="Cohen L."/>
        </authorList>
    </citation>
    <scope>NUCLEOTIDE SEQUENCE</scope>
    <source>
        <strain evidence="2">CCMP2058</strain>
    </source>
</reference>
<dbReference type="AlphaFoldDB" id="A0A7S0D8A7"/>
<feature type="compositionally biased region" description="Basic and acidic residues" evidence="1">
    <location>
        <begin position="14"/>
        <end position="26"/>
    </location>
</feature>
<gene>
    <name evidence="2" type="ORF">LAMO00422_LOCUS8846</name>
</gene>
<proteinExistence type="predicted"/>
<feature type="region of interest" description="Disordered" evidence="1">
    <location>
        <begin position="1"/>
        <end position="49"/>
    </location>
</feature>
<evidence type="ECO:0000256" key="1">
    <source>
        <dbReference type="SAM" id="MobiDB-lite"/>
    </source>
</evidence>